<evidence type="ECO:0000256" key="3">
    <source>
        <dbReference type="ARBA" id="ARBA00022576"/>
    </source>
</evidence>
<reference evidence="8 10" key="2">
    <citation type="journal article" date="2012" name="J. Bacteriol.">
        <title>Genome Sequence of Janibacter hoylei MTCC8307, Isolated from the Stratospheric Air.</title>
        <authorList>
            <person name="Pawar S.P."/>
            <person name="Dhotre D.P."/>
            <person name="Shetty S.A."/>
            <person name="Chowdhury S.P."/>
            <person name="Chaudhari B.L."/>
            <person name="Shouche Y.S."/>
        </authorList>
    </citation>
    <scope>NUCLEOTIDE SEQUENCE [LARGE SCALE GENOMIC DNA]</scope>
    <source>
        <strain evidence="8 10">PVAS-1</strain>
    </source>
</reference>
<dbReference type="Gene3D" id="3.90.1150.10">
    <property type="entry name" value="Aspartate Aminotransferase, domain 1"/>
    <property type="match status" value="1"/>
</dbReference>
<proteinExistence type="inferred from homology"/>
<dbReference type="InterPro" id="IPR004839">
    <property type="entry name" value="Aminotransferase_I/II_large"/>
</dbReference>
<evidence type="ECO:0000256" key="1">
    <source>
        <dbReference type="ARBA" id="ARBA00001933"/>
    </source>
</evidence>
<dbReference type="GO" id="GO:0030170">
    <property type="term" value="F:pyridoxal phosphate binding"/>
    <property type="evidence" value="ECO:0007669"/>
    <property type="project" value="InterPro"/>
</dbReference>
<evidence type="ECO:0000256" key="4">
    <source>
        <dbReference type="ARBA" id="ARBA00022679"/>
    </source>
</evidence>
<name>K1DWK2_9MICO</name>
<feature type="domain" description="Aminotransferase class I/classII large" evidence="7">
    <location>
        <begin position="35"/>
        <end position="396"/>
    </location>
</feature>
<gene>
    <name evidence="8" type="ORF">B277_10139</name>
    <name evidence="9" type="ORF">CWN80_09265</name>
</gene>
<dbReference type="STRING" id="1210046.B277_10139"/>
<accession>K1DWK2</accession>
<dbReference type="Proteomes" id="UP000288711">
    <property type="component" value="Unassembled WGS sequence"/>
</dbReference>
<dbReference type="PANTHER" id="PTHR43488">
    <property type="entry name" value="GLUTAMATE-PYRUVATE AMINOTRANSFERASE ALAA"/>
    <property type="match status" value="1"/>
</dbReference>
<dbReference type="Proteomes" id="UP000004474">
    <property type="component" value="Unassembled WGS sequence"/>
</dbReference>
<dbReference type="Pfam" id="PF00155">
    <property type="entry name" value="Aminotran_1_2"/>
    <property type="match status" value="1"/>
</dbReference>
<protein>
    <recommendedName>
        <fullName evidence="6">alanine transaminase</fullName>
        <ecNumber evidence="6">2.6.1.2</ecNumber>
    </recommendedName>
</protein>
<evidence type="ECO:0000313" key="8">
    <source>
        <dbReference type="EMBL" id="EKA60940.1"/>
    </source>
</evidence>
<dbReference type="EMBL" id="ALWX01000043">
    <property type="protein sequence ID" value="EKA60940.1"/>
    <property type="molecule type" value="Genomic_DNA"/>
</dbReference>
<dbReference type="CDD" id="cd00609">
    <property type="entry name" value="AAT_like"/>
    <property type="match status" value="1"/>
</dbReference>
<dbReference type="PATRIC" id="fig|1210046.3.peg.1943"/>
<keyword evidence="5" id="KW-0663">Pyridoxal phosphate</keyword>
<evidence type="ECO:0000256" key="2">
    <source>
        <dbReference type="ARBA" id="ARBA00007441"/>
    </source>
</evidence>
<evidence type="ECO:0000259" key="7">
    <source>
        <dbReference type="Pfam" id="PF00155"/>
    </source>
</evidence>
<comment type="similarity">
    <text evidence="2">Belongs to the class-I pyridoxal-phosphate-dependent aminotransferase family.</text>
</comment>
<dbReference type="InterPro" id="IPR015421">
    <property type="entry name" value="PyrdxlP-dep_Trfase_major"/>
</dbReference>
<comment type="caution">
    <text evidence="8">The sequence shown here is derived from an EMBL/GenBank/DDBJ whole genome shotgun (WGS) entry which is preliminary data.</text>
</comment>
<dbReference type="PANTHER" id="PTHR43488:SF2">
    <property type="entry name" value="GLUTAMATE-PYRUVATE AMINOTRANSFERASE ALAA"/>
    <property type="match status" value="1"/>
</dbReference>
<evidence type="ECO:0000256" key="6">
    <source>
        <dbReference type="ARBA" id="ARBA00026106"/>
    </source>
</evidence>
<keyword evidence="4 8" id="KW-0808">Transferase</keyword>
<evidence type="ECO:0000313" key="11">
    <source>
        <dbReference type="Proteomes" id="UP000288711"/>
    </source>
</evidence>
<dbReference type="RefSeq" id="WP_007927710.1">
    <property type="nucleotide sequence ID" value="NZ_ALWX01000043.1"/>
</dbReference>
<dbReference type="eggNOG" id="COG0436">
    <property type="taxonomic scope" value="Bacteria"/>
</dbReference>
<dbReference type="SUPFAM" id="SSF53383">
    <property type="entry name" value="PLP-dependent transferases"/>
    <property type="match status" value="1"/>
</dbReference>
<dbReference type="EC" id="2.6.1.2" evidence="6"/>
<dbReference type="AlphaFoldDB" id="K1DWK2"/>
<evidence type="ECO:0000313" key="10">
    <source>
        <dbReference type="Proteomes" id="UP000004474"/>
    </source>
</evidence>
<dbReference type="InterPro" id="IPR051926">
    <property type="entry name" value="Ala_Aminotransferase"/>
</dbReference>
<reference evidence="9 11" key="1">
    <citation type="journal article" date="2009" name="Int. J. Syst. Evol. Microbiol.">
        <title>Janibacter hoylei sp. nov., Bacillus isronensis sp. nov. and Bacillus aryabhattai sp. nov., isolated from cryotubes used for collecting air from the upper atmosphere.</title>
        <authorList>
            <person name="Shivaji S."/>
            <person name="Chaturvedi P."/>
            <person name="Begum Z."/>
            <person name="Pindi P.K."/>
            <person name="Manorama R."/>
            <person name="Padmanaban D.A."/>
            <person name="Shouche Y.S."/>
            <person name="Pawar S."/>
            <person name="Vaishampayan P."/>
            <person name="Dutt C.B."/>
            <person name="Datta G.N."/>
            <person name="Manchanda R.K."/>
            <person name="Rao U.R."/>
            <person name="Bhargava P.M."/>
            <person name="Narlikar J.V."/>
        </authorList>
    </citation>
    <scope>NUCLEOTIDE SEQUENCE [LARGE SCALE GENOMIC DNA]</scope>
    <source>
        <strain evidence="9 11">PVAS-1</strain>
    </source>
</reference>
<keyword evidence="3 8" id="KW-0032">Aminotransferase</keyword>
<dbReference type="Gene3D" id="3.40.640.10">
    <property type="entry name" value="Type I PLP-dependent aspartate aminotransferase-like (Major domain)"/>
    <property type="match status" value="1"/>
</dbReference>
<keyword evidence="11" id="KW-1185">Reference proteome</keyword>
<organism evidence="8 10">
    <name type="scientific">Janibacter hoylei PVAS-1</name>
    <dbReference type="NCBI Taxonomy" id="1210046"/>
    <lineage>
        <taxon>Bacteria</taxon>
        <taxon>Bacillati</taxon>
        <taxon>Actinomycetota</taxon>
        <taxon>Actinomycetes</taxon>
        <taxon>Micrococcales</taxon>
        <taxon>Intrasporangiaceae</taxon>
        <taxon>Janibacter</taxon>
    </lineage>
</organism>
<comment type="cofactor">
    <cofactor evidence="1">
        <name>pyridoxal 5'-phosphate</name>
        <dbReference type="ChEBI" id="CHEBI:597326"/>
    </cofactor>
</comment>
<dbReference type="InterPro" id="IPR015424">
    <property type="entry name" value="PyrdxlP-dep_Trfase"/>
</dbReference>
<evidence type="ECO:0000256" key="5">
    <source>
        <dbReference type="ARBA" id="ARBA00022898"/>
    </source>
</evidence>
<dbReference type="EMBL" id="PIPF01000009">
    <property type="protein sequence ID" value="RWU82989.1"/>
    <property type="molecule type" value="Genomic_DNA"/>
</dbReference>
<dbReference type="OrthoDB" id="9763453at2"/>
<evidence type="ECO:0000313" key="9">
    <source>
        <dbReference type="EMBL" id="RWU82989.1"/>
    </source>
</evidence>
<dbReference type="GO" id="GO:0004021">
    <property type="term" value="F:L-alanine:2-oxoglutarate aminotransferase activity"/>
    <property type="evidence" value="ECO:0007669"/>
    <property type="project" value="UniProtKB-EC"/>
</dbReference>
<sequence>MRQIRQSRKLKDVRYDVRGPILVEAQRLEAEGHKILKLNIGNTAPFGFEAPEAIVADMTRHLPDAQGYVDSKGIYSARTAVAQYYQSRGLKDTTVEDVYIGNGVSELISMVLQAFVDDGNEILVPAPDYPLWTGAVSLAGGTPVHYRCDEGNGWNPDLADIEAKITDATQALVIINPNNPTGAVYSPEIVRGLIDIARRHDLVVMADEIYEKIVFDDAVHHHAAEYAGDDVLCLTFSGLSKAYRVCGYRAGWVMISGPKHEAADFLEGLTLLANMRMCANVPAQHAIQTALGGYQSINELIVPGGRYHDQIKLASRLLNEIPGVSCVEPRGALYCFPRLDPEVYRIDDDEAFVIELLRAKKILVTHGTGFNWPETDHFRLVTLPDEDVLTEAIGRIAEFLETKRA</sequence>
<dbReference type="InterPro" id="IPR015422">
    <property type="entry name" value="PyrdxlP-dep_Trfase_small"/>
</dbReference>
<reference evidence="9" key="3">
    <citation type="submission" date="2017-11" db="EMBL/GenBank/DDBJ databases">
        <authorList>
            <person name="Seuylemezian A."/>
            <person name="Cooper K."/>
            <person name="Vaishampayan P."/>
        </authorList>
    </citation>
    <scope>NUCLEOTIDE SEQUENCE</scope>
    <source>
        <strain evidence="9">PVAS-1</strain>
    </source>
</reference>